<sequence>MANKILKHDEALKLVYSVIASLRESGKDKITITEVAEISEVSRATIYSKHPDWVEVRNVIKNNKPSSWLKLASTKNNEQTKWQIDAQRLENELRTCQEELDFISGQADNVFKKLLDELHKYMYLAKKTPEQIEREANTLIELNELKDRCEFYEAEIKRLKIDSGRNTKMVPFVKKEIIDVYSETQRANISKLDLLELTYEALLNFNNLFRKSYPPKVVYVLCGNFASGKSSWIADHKTQNVGSVVYFDGTNHTQSLRRMILKYIRNLNSDCKIVCVRVLCDTSECLERNVNESRIRVNTTIPRDIIIRFAEIFEEVTVKEGFDEIIIEGGA</sequence>
<dbReference type="Proteomes" id="UP000198642">
    <property type="component" value="Unassembled WGS sequence"/>
</dbReference>
<evidence type="ECO:0000256" key="1">
    <source>
        <dbReference type="SAM" id="Coils"/>
    </source>
</evidence>
<dbReference type="STRING" id="237679.SAMN04488072_109159"/>
<dbReference type="AlphaFoldDB" id="A0A1I0Z4V2"/>
<evidence type="ECO:0000313" key="2">
    <source>
        <dbReference type="EMBL" id="SFB20422.1"/>
    </source>
</evidence>
<keyword evidence="2" id="KW-0418">Kinase</keyword>
<name>A0A1I0Z4V2_9BACI</name>
<dbReference type="InterPro" id="IPR027417">
    <property type="entry name" value="P-loop_NTPase"/>
</dbReference>
<evidence type="ECO:0000313" key="3">
    <source>
        <dbReference type="Proteomes" id="UP000198642"/>
    </source>
</evidence>
<dbReference type="EMBL" id="FOJW01000009">
    <property type="protein sequence ID" value="SFB20422.1"/>
    <property type="molecule type" value="Genomic_DNA"/>
</dbReference>
<keyword evidence="3" id="KW-1185">Reference proteome</keyword>
<dbReference type="OrthoDB" id="8913805at2"/>
<keyword evidence="1" id="KW-0175">Coiled coil</keyword>
<feature type="coiled-coil region" evidence="1">
    <location>
        <begin position="79"/>
        <end position="106"/>
    </location>
</feature>
<dbReference type="SUPFAM" id="SSF52540">
    <property type="entry name" value="P-loop containing nucleoside triphosphate hydrolases"/>
    <property type="match status" value="1"/>
</dbReference>
<proteinExistence type="predicted"/>
<reference evidence="2 3" key="1">
    <citation type="submission" date="2016-10" db="EMBL/GenBank/DDBJ databases">
        <authorList>
            <person name="de Groot N.N."/>
        </authorList>
    </citation>
    <scope>NUCLEOTIDE SEQUENCE [LARGE SCALE GENOMIC DNA]</scope>
    <source>
        <strain evidence="2 3">CGMCC 1.3702</strain>
    </source>
</reference>
<accession>A0A1I0Z4V2</accession>
<organism evidence="2 3">
    <name type="scientific">Lentibacillus halodurans</name>
    <dbReference type="NCBI Taxonomy" id="237679"/>
    <lineage>
        <taxon>Bacteria</taxon>
        <taxon>Bacillati</taxon>
        <taxon>Bacillota</taxon>
        <taxon>Bacilli</taxon>
        <taxon>Bacillales</taxon>
        <taxon>Bacillaceae</taxon>
        <taxon>Lentibacillus</taxon>
    </lineage>
</organism>
<dbReference type="Gene3D" id="3.40.50.300">
    <property type="entry name" value="P-loop containing nucleotide triphosphate hydrolases"/>
    <property type="match status" value="1"/>
</dbReference>
<dbReference type="RefSeq" id="WP_090238544.1">
    <property type="nucleotide sequence ID" value="NZ_FOJW01000009.1"/>
</dbReference>
<dbReference type="GO" id="GO:0016301">
    <property type="term" value="F:kinase activity"/>
    <property type="evidence" value="ECO:0007669"/>
    <property type="project" value="UniProtKB-KW"/>
</dbReference>
<protein>
    <submittedName>
        <fullName evidence="2">6-phosphofructo-2-kinase</fullName>
    </submittedName>
</protein>
<gene>
    <name evidence="2" type="ORF">SAMN04488072_109159</name>
</gene>
<feature type="coiled-coil region" evidence="1">
    <location>
        <begin position="135"/>
        <end position="162"/>
    </location>
</feature>
<keyword evidence="2" id="KW-0808">Transferase</keyword>